<organism evidence="13 14">
    <name type="scientific">Parendozoicomonas callyspongiae</name>
    <dbReference type="NCBI Taxonomy" id="2942213"/>
    <lineage>
        <taxon>Bacteria</taxon>
        <taxon>Pseudomonadati</taxon>
        <taxon>Pseudomonadota</taxon>
        <taxon>Gammaproteobacteria</taxon>
        <taxon>Oceanospirillales</taxon>
        <taxon>Endozoicomonadaceae</taxon>
        <taxon>Parendozoicomonas</taxon>
    </lineage>
</organism>
<dbReference type="Proteomes" id="UP001203338">
    <property type="component" value="Unassembled WGS sequence"/>
</dbReference>
<comment type="subunit">
    <text evidence="11">Homodimer. Forms a membrane-associated complex with FtsX.</text>
</comment>
<dbReference type="SUPFAM" id="SSF52540">
    <property type="entry name" value="P-loop containing nucleoside triphosphate hydrolases"/>
    <property type="match status" value="1"/>
</dbReference>
<protein>
    <recommendedName>
        <fullName evidence="4 11">Cell division ATP-binding protein FtsE</fullName>
    </recommendedName>
</protein>
<comment type="subcellular location">
    <subcellularLocation>
        <location evidence="11">Cell inner membrane</location>
        <topology evidence="11">Peripheral membrane protein</topology>
        <orientation evidence="11">Cytoplasmic side</orientation>
    </subcellularLocation>
    <subcellularLocation>
        <location evidence="2">Cell membrane</location>
        <topology evidence="2">Peripheral membrane protein</topology>
    </subcellularLocation>
</comment>
<keyword evidence="7 11" id="KW-0547">Nucleotide-binding</keyword>
<evidence type="ECO:0000313" key="14">
    <source>
        <dbReference type="Proteomes" id="UP001203338"/>
    </source>
</evidence>
<evidence type="ECO:0000256" key="8">
    <source>
        <dbReference type="ARBA" id="ARBA00022840"/>
    </source>
</evidence>
<comment type="caution">
    <text evidence="13">The sequence shown here is derived from an EMBL/GenBank/DDBJ whole genome shotgun (WGS) entry which is preliminary data.</text>
</comment>
<sequence>MIIFEKVCKRFSNEHIGLDDITLRLERGEMAFLTGHSGAGKSTLLKLIMLMERPTSGQVWVGGYMLSKLRRGQIPALRRNIGVVFQDHQLLFDRTVYDNVAIPLLVSGYNPNDIGKRVRAALDMVGLLDREKLNPLALSGGEQQRVGIARAMVNRPAVLLADEPTGNLDPDLSADIMQRFHMFNQAGTTILIATHDLGLVKRMGHRVITLDKGHLYNQQEQMA</sequence>
<dbReference type="PROSITE" id="PS50893">
    <property type="entry name" value="ABC_TRANSPORTER_2"/>
    <property type="match status" value="1"/>
</dbReference>
<dbReference type="InterPro" id="IPR017871">
    <property type="entry name" value="ABC_transporter-like_CS"/>
</dbReference>
<dbReference type="PANTHER" id="PTHR24220">
    <property type="entry name" value="IMPORT ATP-BINDING PROTEIN"/>
    <property type="match status" value="1"/>
</dbReference>
<name>A0ABT0PHN1_9GAMM</name>
<dbReference type="Gene3D" id="3.40.50.300">
    <property type="entry name" value="P-loop containing nucleotide triphosphate hydrolases"/>
    <property type="match status" value="1"/>
</dbReference>
<dbReference type="RefSeq" id="WP_249700148.1">
    <property type="nucleotide sequence ID" value="NZ_JAMFLX010000017.1"/>
</dbReference>
<feature type="domain" description="ABC transporter" evidence="12">
    <location>
        <begin position="2"/>
        <end position="222"/>
    </location>
</feature>
<dbReference type="InterPro" id="IPR015854">
    <property type="entry name" value="ABC_transpr_LolD-like"/>
</dbReference>
<evidence type="ECO:0000256" key="4">
    <source>
        <dbReference type="ARBA" id="ARBA00020019"/>
    </source>
</evidence>
<dbReference type="InterPro" id="IPR005286">
    <property type="entry name" value="Cell_div_FtsE"/>
</dbReference>
<comment type="similarity">
    <text evidence="3 11">Belongs to the ABC transporter superfamily.</text>
</comment>
<keyword evidence="6 11" id="KW-0132">Cell division</keyword>
<dbReference type="InterPro" id="IPR027417">
    <property type="entry name" value="P-loop_NTPase"/>
</dbReference>
<evidence type="ECO:0000256" key="9">
    <source>
        <dbReference type="ARBA" id="ARBA00023136"/>
    </source>
</evidence>
<dbReference type="InterPro" id="IPR003439">
    <property type="entry name" value="ABC_transporter-like_ATP-bd"/>
</dbReference>
<evidence type="ECO:0000256" key="2">
    <source>
        <dbReference type="ARBA" id="ARBA00004202"/>
    </source>
</evidence>
<gene>
    <name evidence="11 13" type="primary">ftsE</name>
    <name evidence="13" type="ORF">M3P05_13035</name>
</gene>
<dbReference type="PROSITE" id="PS00211">
    <property type="entry name" value="ABC_TRANSPORTER_1"/>
    <property type="match status" value="1"/>
</dbReference>
<evidence type="ECO:0000256" key="11">
    <source>
        <dbReference type="RuleBase" id="RU365094"/>
    </source>
</evidence>
<evidence type="ECO:0000256" key="5">
    <source>
        <dbReference type="ARBA" id="ARBA00022475"/>
    </source>
</evidence>
<comment type="function">
    <text evidence="1">Part of the ABC transporter FtsEX involved in cellular division. Important for assembly or stability of the septal ring.</text>
</comment>
<evidence type="ECO:0000256" key="6">
    <source>
        <dbReference type="ARBA" id="ARBA00022618"/>
    </source>
</evidence>
<dbReference type="NCBIfam" id="TIGR02673">
    <property type="entry name" value="FtsE"/>
    <property type="match status" value="1"/>
</dbReference>
<keyword evidence="8 11" id="KW-0067">ATP-binding</keyword>
<dbReference type="Pfam" id="PF00005">
    <property type="entry name" value="ABC_tran"/>
    <property type="match status" value="1"/>
</dbReference>
<keyword evidence="5 11" id="KW-1003">Cell membrane</keyword>
<accession>A0ABT0PHN1</accession>
<evidence type="ECO:0000259" key="12">
    <source>
        <dbReference type="PROSITE" id="PS50893"/>
    </source>
</evidence>
<dbReference type="EMBL" id="JAMFLX010000017">
    <property type="protein sequence ID" value="MCL6270848.1"/>
    <property type="molecule type" value="Genomic_DNA"/>
</dbReference>
<dbReference type="InterPro" id="IPR003593">
    <property type="entry name" value="AAA+_ATPase"/>
</dbReference>
<dbReference type="SMART" id="SM00382">
    <property type="entry name" value="AAA"/>
    <property type="match status" value="1"/>
</dbReference>
<evidence type="ECO:0000256" key="10">
    <source>
        <dbReference type="ARBA" id="ARBA00023306"/>
    </source>
</evidence>
<dbReference type="GO" id="GO:0005524">
    <property type="term" value="F:ATP binding"/>
    <property type="evidence" value="ECO:0007669"/>
    <property type="project" value="UniProtKB-KW"/>
</dbReference>
<evidence type="ECO:0000256" key="7">
    <source>
        <dbReference type="ARBA" id="ARBA00022741"/>
    </source>
</evidence>
<evidence type="ECO:0000313" key="13">
    <source>
        <dbReference type="EMBL" id="MCL6270848.1"/>
    </source>
</evidence>
<dbReference type="PANTHER" id="PTHR24220:SF470">
    <property type="entry name" value="CELL DIVISION ATP-BINDING PROTEIN FTSE"/>
    <property type="match status" value="1"/>
</dbReference>
<keyword evidence="14" id="KW-1185">Reference proteome</keyword>
<evidence type="ECO:0000256" key="3">
    <source>
        <dbReference type="ARBA" id="ARBA00005417"/>
    </source>
</evidence>
<keyword evidence="9 11" id="KW-0472">Membrane</keyword>
<proteinExistence type="inferred from homology"/>
<evidence type="ECO:0000256" key="1">
    <source>
        <dbReference type="ARBA" id="ARBA00002579"/>
    </source>
</evidence>
<keyword evidence="10 11" id="KW-0131">Cell cycle</keyword>
<dbReference type="GO" id="GO:0051301">
    <property type="term" value="P:cell division"/>
    <property type="evidence" value="ECO:0007669"/>
    <property type="project" value="UniProtKB-KW"/>
</dbReference>
<reference evidence="13 14" key="1">
    <citation type="submission" date="2022-05" db="EMBL/GenBank/DDBJ databases">
        <authorList>
            <person name="Park J.-S."/>
        </authorList>
    </citation>
    <scope>NUCLEOTIDE SEQUENCE [LARGE SCALE GENOMIC DNA]</scope>
    <source>
        <strain evidence="13 14">2012CJ34-2</strain>
    </source>
</reference>